<evidence type="ECO:0000313" key="3">
    <source>
        <dbReference type="Proteomes" id="UP001187192"/>
    </source>
</evidence>
<dbReference type="Proteomes" id="UP001187192">
    <property type="component" value="Unassembled WGS sequence"/>
</dbReference>
<organism evidence="2 3">
    <name type="scientific">Ficus carica</name>
    <name type="common">Common fig</name>
    <dbReference type="NCBI Taxonomy" id="3494"/>
    <lineage>
        <taxon>Eukaryota</taxon>
        <taxon>Viridiplantae</taxon>
        <taxon>Streptophyta</taxon>
        <taxon>Embryophyta</taxon>
        <taxon>Tracheophyta</taxon>
        <taxon>Spermatophyta</taxon>
        <taxon>Magnoliopsida</taxon>
        <taxon>eudicotyledons</taxon>
        <taxon>Gunneridae</taxon>
        <taxon>Pentapetalae</taxon>
        <taxon>rosids</taxon>
        <taxon>fabids</taxon>
        <taxon>Rosales</taxon>
        <taxon>Moraceae</taxon>
        <taxon>Ficeae</taxon>
        <taxon>Ficus</taxon>
    </lineage>
</organism>
<name>A0AA88AED9_FICCA</name>
<feature type="compositionally biased region" description="Gly residues" evidence="1">
    <location>
        <begin position="1"/>
        <end position="12"/>
    </location>
</feature>
<dbReference type="AlphaFoldDB" id="A0AA88AED9"/>
<proteinExistence type="predicted"/>
<feature type="compositionally biased region" description="Basic and acidic residues" evidence="1">
    <location>
        <begin position="14"/>
        <end position="24"/>
    </location>
</feature>
<sequence length="61" mass="6017">MGGGGGGGGGWGITDRRSGADRGPKVATGGGGWRAILPSSKGSTSSIQLLVSQIMSMLRMP</sequence>
<protein>
    <submittedName>
        <fullName evidence="2">Uncharacterized protein</fullName>
    </submittedName>
</protein>
<evidence type="ECO:0000313" key="2">
    <source>
        <dbReference type="EMBL" id="GMN51004.1"/>
    </source>
</evidence>
<gene>
    <name evidence="2" type="ORF">TIFTF001_020172</name>
</gene>
<evidence type="ECO:0000256" key="1">
    <source>
        <dbReference type="SAM" id="MobiDB-lite"/>
    </source>
</evidence>
<feature type="region of interest" description="Disordered" evidence="1">
    <location>
        <begin position="1"/>
        <end position="44"/>
    </location>
</feature>
<reference evidence="2" key="1">
    <citation type="submission" date="2023-07" db="EMBL/GenBank/DDBJ databases">
        <title>draft genome sequence of fig (Ficus carica).</title>
        <authorList>
            <person name="Takahashi T."/>
            <person name="Nishimura K."/>
        </authorList>
    </citation>
    <scope>NUCLEOTIDE SEQUENCE</scope>
</reference>
<comment type="caution">
    <text evidence="2">The sequence shown here is derived from an EMBL/GenBank/DDBJ whole genome shotgun (WGS) entry which is preliminary data.</text>
</comment>
<keyword evidence="3" id="KW-1185">Reference proteome</keyword>
<dbReference type="EMBL" id="BTGU01000036">
    <property type="protein sequence ID" value="GMN51004.1"/>
    <property type="molecule type" value="Genomic_DNA"/>
</dbReference>
<accession>A0AA88AED9</accession>